<gene>
    <name evidence="2" type="ORF">BS50DRAFT_592287</name>
</gene>
<sequence>MCTKLLQVYACGHNKPICGTPCPHALSTGQPPSSSIPSTPRSSNSQTPAPPPPPPPPPYSTSNASTAGDSSPKPNFCALFFAKRLPASRHPCLRCYLKPEWEPLKVRWVKDYLYSHPNTKPEDLERLSGIEGIAEQAGLLNVFEAGVSVEESDKKGA</sequence>
<feature type="region of interest" description="Disordered" evidence="1">
    <location>
        <begin position="26"/>
        <end position="71"/>
    </location>
</feature>
<evidence type="ECO:0000256" key="1">
    <source>
        <dbReference type="SAM" id="MobiDB-lite"/>
    </source>
</evidence>
<protein>
    <submittedName>
        <fullName evidence="2">Uncharacterized protein</fullName>
    </submittedName>
</protein>
<reference evidence="2 3" key="1">
    <citation type="journal article" date="2018" name="Front. Microbiol.">
        <title>Genome-Wide Analysis of Corynespora cassiicola Leaf Fall Disease Putative Effectors.</title>
        <authorList>
            <person name="Lopez D."/>
            <person name="Ribeiro S."/>
            <person name="Label P."/>
            <person name="Fumanal B."/>
            <person name="Venisse J.S."/>
            <person name="Kohler A."/>
            <person name="de Oliveira R.R."/>
            <person name="Labutti K."/>
            <person name="Lipzen A."/>
            <person name="Lail K."/>
            <person name="Bauer D."/>
            <person name="Ohm R.A."/>
            <person name="Barry K.W."/>
            <person name="Spatafora J."/>
            <person name="Grigoriev I.V."/>
            <person name="Martin F.M."/>
            <person name="Pujade-Renaud V."/>
        </authorList>
    </citation>
    <scope>NUCLEOTIDE SEQUENCE [LARGE SCALE GENOMIC DNA]</scope>
    <source>
        <strain evidence="2 3">Philippines</strain>
    </source>
</reference>
<evidence type="ECO:0000313" key="2">
    <source>
        <dbReference type="EMBL" id="PSN62053.1"/>
    </source>
</evidence>
<feature type="compositionally biased region" description="Polar residues" evidence="1">
    <location>
        <begin position="60"/>
        <end position="71"/>
    </location>
</feature>
<name>A0A2T2N9G7_CORCC</name>
<dbReference type="EMBL" id="KZ678142">
    <property type="protein sequence ID" value="PSN62053.1"/>
    <property type="molecule type" value="Genomic_DNA"/>
</dbReference>
<dbReference type="OrthoDB" id="3793161at2759"/>
<organism evidence="2 3">
    <name type="scientific">Corynespora cassiicola Philippines</name>
    <dbReference type="NCBI Taxonomy" id="1448308"/>
    <lineage>
        <taxon>Eukaryota</taxon>
        <taxon>Fungi</taxon>
        <taxon>Dikarya</taxon>
        <taxon>Ascomycota</taxon>
        <taxon>Pezizomycotina</taxon>
        <taxon>Dothideomycetes</taxon>
        <taxon>Pleosporomycetidae</taxon>
        <taxon>Pleosporales</taxon>
        <taxon>Corynesporascaceae</taxon>
        <taxon>Corynespora</taxon>
    </lineage>
</organism>
<feature type="compositionally biased region" description="Low complexity" evidence="1">
    <location>
        <begin position="31"/>
        <end position="45"/>
    </location>
</feature>
<accession>A0A2T2N9G7</accession>
<feature type="compositionally biased region" description="Pro residues" evidence="1">
    <location>
        <begin position="48"/>
        <end position="59"/>
    </location>
</feature>
<proteinExistence type="predicted"/>
<keyword evidence="3" id="KW-1185">Reference proteome</keyword>
<evidence type="ECO:0000313" key="3">
    <source>
        <dbReference type="Proteomes" id="UP000240883"/>
    </source>
</evidence>
<dbReference type="Proteomes" id="UP000240883">
    <property type="component" value="Unassembled WGS sequence"/>
</dbReference>
<dbReference type="AlphaFoldDB" id="A0A2T2N9G7"/>